<name>A0ABS9ISS7_9ACTN</name>
<protein>
    <submittedName>
        <fullName evidence="2">Class I SAM-dependent methyltransferase</fullName>
    </submittedName>
</protein>
<dbReference type="EMBL" id="JAKKOR010000007">
    <property type="protein sequence ID" value="MCF8588582.1"/>
    <property type="molecule type" value="Genomic_DNA"/>
</dbReference>
<dbReference type="Proteomes" id="UP001200110">
    <property type="component" value="Unassembled WGS sequence"/>
</dbReference>
<dbReference type="Gene3D" id="3.40.50.150">
    <property type="entry name" value="Vaccinia Virus protein VP39"/>
    <property type="match status" value="1"/>
</dbReference>
<keyword evidence="2" id="KW-0489">Methyltransferase</keyword>
<keyword evidence="2" id="KW-0808">Transferase</keyword>
<dbReference type="InterPro" id="IPR029063">
    <property type="entry name" value="SAM-dependent_MTases_sf"/>
</dbReference>
<evidence type="ECO:0000313" key="3">
    <source>
        <dbReference type="Proteomes" id="UP001200110"/>
    </source>
</evidence>
<reference evidence="2 3" key="1">
    <citation type="submission" date="2022-01" db="EMBL/GenBank/DDBJ databases">
        <authorList>
            <person name="Huang Y."/>
        </authorList>
    </citation>
    <scope>NUCLEOTIDE SEQUENCE [LARGE SCALE GENOMIC DNA]</scope>
    <source>
        <strain evidence="2 3">HY366</strain>
    </source>
</reference>
<keyword evidence="3" id="KW-1185">Reference proteome</keyword>
<dbReference type="GO" id="GO:0032259">
    <property type="term" value="P:methylation"/>
    <property type="evidence" value="ECO:0007669"/>
    <property type="project" value="UniProtKB-KW"/>
</dbReference>
<proteinExistence type="predicted"/>
<accession>A0ABS9ISS7</accession>
<evidence type="ECO:0000259" key="1">
    <source>
        <dbReference type="Pfam" id="PF13649"/>
    </source>
</evidence>
<dbReference type="CDD" id="cd02440">
    <property type="entry name" value="AdoMet_MTases"/>
    <property type="match status" value="1"/>
</dbReference>
<gene>
    <name evidence="2" type="ORF">L5G33_08905</name>
</gene>
<comment type="caution">
    <text evidence="2">The sequence shown here is derived from an EMBL/GenBank/DDBJ whole genome shotgun (WGS) entry which is preliminary data.</text>
</comment>
<dbReference type="SUPFAM" id="SSF53335">
    <property type="entry name" value="S-adenosyl-L-methionine-dependent methyltransferases"/>
    <property type="match status" value="1"/>
</dbReference>
<dbReference type="RefSeq" id="WP_236997826.1">
    <property type="nucleotide sequence ID" value="NZ_JAKKOR010000007.1"/>
</dbReference>
<evidence type="ECO:0000313" key="2">
    <source>
        <dbReference type="EMBL" id="MCF8588582.1"/>
    </source>
</evidence>
<organism evidence="2 3">
    <name type="scientific">Gordonia liuliyuniae</name>
    <dbReference type="NCBI Taxonomy" id="2911517"/>
    <lineage>
        <taxon>Bacteria</taxon>
        <taxon>Bacillati</taxon>
        <taxon>Actinomycetota</taxon>
        <taxon>Actinomycetes</taxon>
        <taxon>Mycobacteriales</taxon>
        <taxon>Gordoniaceae</taxon>
        <taxon>Gordonia</taxon>
    </lineage>
</organism>
<dbReference type="InterPro" id="IPR041698">
    <property type="entry name" value="Methyltransf_25"/>
</dbReference>
<dbReference type="PANTHER" id="PTHR43591">
    <property type="entry name" value="METHYLTRANSFERASE"/>
    <property type="match status" value="1"/>
</dbReference>
<feature type="domain" description="Methyltransferase" evidence="1">
    <location>
        <begin position="56"/>
        <end position="149"/>
    </location>
</feature>
<dbReference type="GO" id="GO:0008168">
    <property type="term" value="F:methyltransferase activity"/>
    <property type="evidence" value="ECO:0007669"/>
    <property type="project" value="UniProtKB-KW"/>
</dbReference>
<sequence>MTSIAQRAMGNRVVSFVYEKAWRPIFTRGFSLGGSGTADYDHALRAYLARPGDRRVLDVACGPGNYSDDAASGLTGDGRYVGIDFSPAMLDQAVRDHRADRVTFVRGDAHHLPFADNTFDTVMCLAALYLIPDPLPVLDEMARVCAPGGEIIVFASAKASIAALPGGSALAGLVGLRLFDLDELSDRMRLLGLEHLEQTVTGVGQYVHARTPRAAS</sequence>
<dbReference type="PANTHER" id="PTHR43591:SF24">
    <property type="entry name" value="2-METHOXY-6-POLYPRENYL-1,4-BENZOQUINOL METHYLASE, MITOCHONDRIAL"/>
    <property type="match status" value="1"/>
</dbReference>
<dbReference type="Pfam" id="PF13649">
    <property type="entry name" value="Methyltransf_25"/>
    <property type="match status" value="1"/>
</dbReference>